<dbReference type="Proteomes" id="UP000275078">
    <property type="component" value="Unassembled WGS sequence"/>
</dbReference>
<accession>A0A3N4HD78</accession>
<organism evidence="2 3">
    <name type="scientific">Ascobolus immersus RN42</name>
    <dbReference type="NCBI Taxonomy" id="1160509"/>
    <lineage>
        <taxon>Eukaryota</taxon>
        <taxon>Fungi</taxon>
        <taxon>Dikarya</taxon>
        <taxon>Ascomycota</taxon>
        <taxon>Pezizomycotina</taxon>
        <taxon>Pezizomycetes</taxon>
        <taxon>Pezizales</taxon>
        <taxon>Ascobolaceae</taxon>
        <taxon>Ascobolus</taxon>
    </lineage>
</organism>
<feature type="region of interest" description="Disordered" evidence="1">
    <location>
        <begin position="415"/>
        <end position="516"/>
    </location>
</feature>
<feature type="compositionally biased region" description="Acidic residues" evidence="1">
    <location>
        <begin position="420"/>
        <end position="440"/>
    </location>
</feature>
<dbReference type="AlphaFoldDB" id="A0A3N4HD78"/>
<protein>
    <submittedName>
        <fullName evidence="2">Uncharacterized protein</fullName>
    </submittedName>
</protein>
<dbReference type="EMBL" id="ML119871">
    <property type="protein sequence ID" value="RPA72235.1"/>
    <property type="molecule type" value="Genomic_DNA"/>
</dbReference>
<proteinExistence type="predicted"/>
<evidence type="ECO:0000313" key="2">
    <source>
        <dbReference type="EMBL" id="RPA72235.1"/>
    </source>
</evidence>
<evidence type="ECO:0000256" key="1">
    <source>
        <dbReference type="SAM" id="MobiDB-lite"/>
    </source>
</evidence>
<feature type="compositionally biased region" description="Basic and acidic residues" evidence="1">
    <location>
        <begin position="447"/>
        <end position="478"/>
    </location>
</feature>
<gene>
    <name evidence="2" type="ORF">BJ508DRAFT_76827</name>
</gene>
<reference evidence="2 3" key="1">
    <citation type="journal article" date="2018" name="Nat. Ecol. Evol.">
        <title>Pezizomycetes genomes reveal the molecular basis of ectomycorrhizal truffle lifestyle.</title>
        <authorList>
            <person name="Murat C."/>
            <person name="Payen T."/>
            <person name="Noel B."/>
            <person name="Kuo A."/>
            <person name="Morin E."/>
            <person name="Chen J."/>
            <person name="Kohler A."/>
            <person name="Krizsan K."/>
            <person name="Balestrini R."/>
            <person name="Da Silva C."/>
            <person name="Montanini B."/>
            <person name="Hainaut M."/>
            <person name="Levati E."/>
            <person name="Barry K.W."/>
            <person name="Belfiori B."/>
            <person name="Cichocki N."/>
            <person name="Clum A."/>
            <person name="Dockter R.B."/>
            <person name="Fauchery L."/>
            <person name="Guy J."/>
            <person name="Iotti M."/>
            <person name="Le Tacon F."/>
            <person name="Lindquist E.A."/>
            <person name="Lipzen A."/>
            <person name="Malagnac F."/>
            <person name="Mello A."/>
            <person name="Molinier V."/>
            <person name="Miyauchi S."/>
            <person name="Poulain J."/>
            <person name="Riccioni C."/>
            <person name="Rubini A."/>
            <person name="Sitrit Y."/>
            <person name="Splivallo R."/>
            <person name="Traeger S."/>
            <person name="Wang M."/>
            <person name="Zifcakova L."/>
            <person name="Wipf D."/>
            <person name="Zambonelli A."/>
            <person name="Paolocci F."/>
            <person name="Nowrousian M."/>
            <person name="Ottonello S."/>
            <person name="Baldrian P."/>
            <person name="Spatafora J.W."/>
            <person name="Henrissat B."/>
            <person name="Nagy L.G."/>
            <person name="Aury J.M."/>
            <person name="Wincker P."/>
            <person name="Grigoriev I.V."/>
            <person name="Bonfante P."/>
            <person name="Martin F.M."/>
        </authorList>
    </citation>
    <scope>NUCLEOTIDE SEQUENCE [LARGE SCALE GENOMIC DNA]</scope>
    <source>
        <strain evidence="2 3">RN42</strain>
    </source>
</reference>
<feature type="compositionally biased region" description="Polar residues" evidence="1">
    <location>
        <begin position="616"/>
        <end position="628"/>
    </location>
</feature>
<sequence>MAKYAAAFLGAEKINQYDLVRVTGPGIDKLDLPRIEAGYWKFLPLPLTEALMRVSCWIVYRDEEDTITHINVRGQLYSPFPLKAEYEVKEVTADEKVPVRHESVRKWPGIQNLETDAGWKATWFQYFPSIPGEVEIPVYADNQTPLRPRTDKENTSLELRESLSTPVMPLTPANIKDAHERFENMRVEGIEAMKTEISARWQEHWSFEPWEESLLRATDILGRFYSPNELYACAAMHEYPTPKPGLRVPIELGAAKVSKVAPQRAQAFGWSGFGTRDTKGEARDGELVHNLPASEKAELDQAVAEEPGLARSEMHWEEKEAVRPNRPKEGLVAMSEEEHRDCTKGAEDLIPRIDQRVVRRIGPVPGSWEDVQGSEAVWTPELVGAWEREDEKGNQVDRKKWVEYVERLKREEVGVISLDTSDEEEEESEGESDEEEEEDTITVKAAGNKEESKSTPNGEVRRREVVVTPRKEQRRPVDGRTILTGPAPPRPLLEDENRRHSLPSKGRTLTQAEREGRLETLKPIDGKKLLAAAGFGEKRKRHSIDNSAATKRAHVEKNGATPERIKVKRRERVEVSPDELSPVHPAGVTKERRLSWESPGKRQLMSTVAAGGRLAQASQGSGVLRQTTIGGGANEVRTPAPKISSFFPKVPKSTNGTQTTPSSSSSSSRPLDSTPGSAGGKSNGKHKSVGGSAPMWTGVKRHPNAFGGSGRRE</sequence>
<feature type="compositionally biased region" description="Low complexity" evidence="1">
    <location>
        <begin position="653"/>
        <end position="676"/>
    </location>
</feature>
<evidence type="ECO:0000313" key="3">
    <source>
        <dbReference type="Proteomes" id="UP000275078"/>
    </source>
</evidence>
<keyword evidence="3" id="KW-1185">Reference proteome</keyword>
<name>A0A3N4HD78_ASCIM</name>
<feature type="region of interest" description="Disordered" evidence="1">
    <location>
        <begin position="536"/>
        <end position="713"/>
    </location>
</feature>